<name>A0A918Q9J5_9BACT</name>
<reference evidence="1" key="2">
    <citation type="submission" date="2020-09" db="EMBL/GenBank/DDBJ databases">
        <authorList>
            <person name="Sun Q."/>
            <person name="Kim S."/>
        </authorList>
    </citation>
    <scope>NUCLEOTIDE SEQUENCE</scope>
    <source>
        <strain evidence="1">KCTC 12368</strain>
    </source>
</reference>
<accession>A0A918Q9J5</accession>
<dbReference type="EMBL" id="BMWX01000008">
    <property type="protein sequence ID" value="GGZ39026.1"/>
    <property type="molecule type" value="Genomic_DNA"/>
</dbReference>
<dbReference type="AlphaFoldDB" id="A0A918Q9J5"/>
<evidence type="ECO:0000313" key="2">
    <source>
        <dbReference type="Proteomes" id="UP000619457"/>
    </source>
</evidence>
<keyword evidence="2" id="KW-1185">Reference proteome</keyword>
<sequence>MKSLSIINDDLIYENLSLKLNYITIAENQILFALIDSDDLENHQINNELVLVRKTAFSLNYRDKRICLDPLTKLKNYFTLTMIAIQHACG</sequence>
<dbReference type="RefSeq" id="WP_018473858.1">
    <property type="nucleotide sequence ID" value="NZ_BMWX01000008.1"/>
</dbReference>
<dbReference type="Proteomes" id="UP000619457">
    <property type="component" value="Unassembled WGS sequence"/>
</dbReference>
<gene>
    <name evidence="1" type="ORF">GCM10007049_35430</name>
</gene>
<proteinExistence type="predicted"/>
<comment type="caution">
    <text evidence="1">The sequence shown here is derived from an EMBL/GenBank/DDBJ whole genome shotgun (WGS) entry which is preliminary data.</text>
</comment>
<organism evidence="1 2">
    <name type="scientific">Echinicola pacifica</name>
    <dbReference type="NCBI Taxonomy" id="346377"/>
    <lineage>
        <taxon>Bacteria</taxon>
        <taxon>Pseudomonadati</taxon>
        <taxon>Bacteroidota</taxon>
        <taxon>Cytophagia</taxon>
        <taxon>Cytophagales</taxon>
        <taxon>Cyclobacteriaceae</taxon>
        <taxon>Echinicola</taxon>
    </lineage>
</organism>
<evidence type="ECO:0000313" key="1">
    <source>
        <dbReference type="EMBL" id="GGZ39026.1"/>
    </source>
</evidence>
<reference evidence="1" key="1">
    <citation type="journal article" date="2014" name="Int. J. Syst. Evol. Microbiol.">
        <title>Complete genome sequence of Corynebacterium casei LMG S-19264T (=DSM 44701T), isolated from a smear-ripened cheese.</title>
        <authorList>
            <consortium name="US DOE Joint Genome Institute (JGI-PGF)"/>
            <person name="Walter F."/>
            <person name="Albersmeier A."/>
            <person name="Kalinowski J."/>
            <person name="Ruckert C."/>
        </authorList>
    </citation>
    <scope>NUCLEOTIDE SEQUENCE</scope>
    <source>
        <strain evidence="1">KCTC 12368</strain>
    </source>
</reference>
<protein>
    <submittedName>
        <fullName evidence="1">Uncharacterized protein</fullName>
    </submittedName>
</protein>